<gene>
    <name evidence="3" type="primary">CCDC12</name>
    <name evidence="3" type="ORF">BLAG_LOCUS5369</name>
</gene>
<dbReference type="GO" id="GO:0005684">
    <property type="term" value="C:U2-type spliceosomal complex"/>
    <property type="evidence" value="ECO:0007669"/>
    <property type="project" value="TreeGrafter"/>
</dbReference>
<sequence>MPGTRIIIIIIMASVGNLEDAARKRKERLAALKKRAQDNKDTGQHEDEPPTKIAAKEPKFRSYQPEDAQLKDKAVEAAKPVQVEPIVQEQLEASKPVPLVEEVDLVNLAPRKPDWDLKRDVAKKLEKLERRTQRAIAELIRERLQSGEREDLAAVVNAKAVAAAQRQNDDNDDYDSD</sequence>
<evidence type="ECO:0000313" key="4">
    <source>
        <dbReference type="Proteomes" id="UP000838412"/>
    </source>
</evidence>
<dbReference type="AlphaFoldDB" id="A0A8J9YUI0"/>
<evidence type="ECO:0000256" key="2">
    <source>
        <dbReference type="SAM" id="MobiDB-lite"/>
    </source>
</evidence>
<proteinExistence type="predicted"/>
<organism evidence="3 4">
    <name type="scientific">Branchiostoma lanceolatum</name>
    <name type="common">Common lancelet</name>
    <name type="synonym">Amphioxus lanceolatum</name>
    <dbReference type="NCBI Taxonomy" id="7740"/>
    <lineage>
        <taxon>Eukaryota</taxon>
        <taxon>Metazoa</taxon>
        <taxon>Chordata</taxon>
        <taxon>Cephalochordata</taxon>
        <taxon>Leptocardii</taxon>
        <taxon>Amphioxiformes</taxon>
        <taxon>Branchiostomatidae</taxon>
        <taxon>Branchiostoma</taxon>
    </lineage>
</organism>
<name>A0A8J9YUI0_BRALA</name>
<dbReference type="PANTHER" id="PTHR31551:SF1">
    <property type="entry name" value="COILED-COIL DOMAIN-CONTAINING PROTEIN 12"/>
    <property type="match status" value="1"/>
</dbReference>
<dbReference type="Pfam" id="PF08315">
    <property type="entry name" value="cwf18"/>
    <property type="match status" value="1"/>
</dbReference>
<dbReference type="Proteomes" id="UP000838412">
    <property type="component" value="Chromosome 12"/>
</dbReference>
<keyword evidence="4" id="KW-1185">Reference proteome</keyword>
<protein>
    <submittedName>
        <fullName evidence="3">CCDC12 protein</fullName>
    </submittedName>
</protein>
<evidence type="ECO:0000256" key="1">
    <source>
        <dbReference type="SAM" id="Coils"/>
    </source>
</evidence>
<dbReference type="OrthoDB" id="10261348at2759"/>
<keyword evidence="1" id="KW-0175">Coiled coil</keyword>
<accession>A0A8J9YUI0</accession>
<feature type="compositionally biased region" description="Basic and acidic residues" evidence="2">
    <location>
        <begin position="35"/>
        <end position="60"/>
    </location>
</feature>
<feature type="region of interest" description="Disordered" evidence="2">
    <location>
        <begin position="31"/>
        <end position="64"/>
    </location>
</feature>
<feature type="coiled-coil region" evidence="1">
    <location>
        <begin position="118"/>
        <end position="145"/>
    </location>
</feature>
<dbReference type="EMBL" id="OV696697">
    <property type="protein sequence ID" value="CAH1241956.1"/>
    <property type="molecule type" value="Genomic_DNA"/>
</dbReference>
<evidence type="ECO:0000313" key="3">
    <source>
        <dbReference type="EMBL" id="CAH1241956.1"/>
    </source>
</evidence>
<dbReference type="PANTHER" id="PTHR31551">
    <property type="entry name" value="PRE-MRNA-SPLICING FACTOR CWF18"/>
    <property type="match status" value="1"/>
</dbReference>
<reference evidence="3" key="1">
    <citation type="submission" date="2022-01" db="EMBL/GenBank/DDBJ databases">
        <authorList>
            <person name="Braso-Vives M."/>
        </authorList>
    </citation>
    <scope>NUCLEOTIDE SEQUENCE</scope>
</reference>
<dbReference type="InterPro" id="IPR013169">
    <property type="entry name" value="mRNA_splic_Cwf18-like"/>
</dbReference>
<dbReference type="GO" id="GO:0071014">
    <property type="term" value="C:post-mRNA release spliceosomal complex"/>
    <property type="evidence" value="ECO:0007669"/>
    <property type="project" value="TreeGrafter"/>
</dbReference>